<feature type="region of interest" description="Disordered" evidence="1">
    <location>
        <begin position="29"/>
        <end position="50"/>
    </location>
</feature>
<protein>
    <submittedName>
        <fullName evidence="2">Uncharacterized protein</fullName>
    </submittedName>
</protein>
<reference evidence="2" key="5">
    <citation type="journal article" date="2021" name="G3 (Bethesda)">
        <title>Aegilops tauschii genome assembly Aet v5.0 features greater sequence contiguity and improved annotation.</title>
        <authorList>
            <person name="Wang L."/>
            <person name="Zhu T."/>
            <person name="Rodriguez J.C."/>
            <person name="Deal K.R."/>
            <person name="Dubcovsky J."/>
            <person name="McGuire P.E."/>
            <person name="Lux T."/>
            <person name="Spannagl M."/>
            <person name="Mayer K.F.X."/>
            <person name="Baldrich P."/>
            <person name="Meyers B.C."/>
            <person name="Huo N."/>
            <person name="Gu Y.Q."/>
            <person name="Zhou H."/>
            <person name="Devos K.M."/>
            <person name="Bennetzen J.L."/>
            <person name="Unver T."/>
            <person name="Budak H."/>
            <person name="Gulick P.J."/>
            <person name="Galiba G."/>
            <person name="Kalapos B."/>
            <person name="Nelson D.R."/>
            <person name="Li P."/>
            <person name="You F.M."/>
            <person name="Luo M.C."/>
            <person name="Dvorak J."/>
        </authorList>
    </citation>
    <scope>NUCLEOTIDE SEQUENCE [LARGE SCALE GENOMIC DNA]</scope>
    <source>
        <strain evidence="2">cv. AL8/78</strain>
    </source>
</reference>
<proteinExistence type="predicted"/>
<evidence type="ECO:0000256" key="1">
    <source>
        <dbReference type="SAM" id="MobiDB-lite"/>
    </source>
</evidence>
<organism evidence="2 3">
    <name type="scientific">Aegilops tauschii subsp. strangulata</name>
    <name type="common">Goatgrass</name>
    <dbReference type="NCBI Taxonomy" id="200361"/>
    <lineage>
        <taxon>Eukaryota</taxon>
        <taxon>Viridiplantae</taxon>
        <taxon>Streptophyta</taxon>
        <taxon>Embryophyta</taxon>
        <taxon>Tracheophyta</taxon>
        <taxon>Spermatophyta</taxon>
        <taxon>Magnoliopsida</taxon>
        <taxon>Liliopsida</taxon>
        <taxon>Poales</taxon>
        <taxon>Poaceae</taxon>
        <taxon>BOP clade</taxon>
        <taxon>Pooideae</taxon>
        <taxon>Triticodae</taxon>
        <taxon>Triticeae</taxon>
        <taxon>Triticinae</taxon>
        <taxon>Aegilops</taxon>
    </lineage>
</organism>
<dbReference type="Gramene" id="AET7Gv21309400.1">
    <property type="protein sequence ID" value="AET7Gv21309400.1"/>
    <property type="gene ID" value="AET7Gv21309400"/>
</dbReference>
<feature type="compositionally biased region" description="Basic and acidic residues" evidence="1">
    <location>
        <begin position="29"/>
        <end position="43"/>
    </location>
</feature>
<keyword evidence="3" id="KW-1185">Reference proteome</keyword>
<reference evidence="3" key="1">
    <citation type="journal article" date="2014" name="Science">
        <title>Ancient hybridizations among the ancestral genomes of bread wheat.</title>
        <authorList>
            <consortium name="International Wheat Genome Sequencing Consortium,"/>
            <person name="Marcussen T."/>
            <person name="Sandve S.R."/>
            <person name="Heier L."/>
            <person name="Spannagl M."/>
            <person name="Pfeifer M."/>
            <person name="Jakobsen K.S."/>
            <person name="Wulff B.B."/>
            <person name="Steuernagel B."/>
            <person name="Mayer K.F."/>
            <person name="Olsen O.A."/>
        </authorList>
    </citation>
    <scope>NUCLEOTIDE SEQUENCE [LARGE SCALE GENOMIC DNA]</scope>
    <source>
        <strain evidence="3">cv. AL8/78</strain>
    </source>
</reference>
<evidence type="ECO:0000313" key="3">
    <source>
        <dbReference type="Proteomes" id="UP000015105"/>
    </source>
</evidence>
<dbReference type="EnsemblPlants" id="AET7Gv21309400.1">
    <property type="protein sequence ID" value="AET7Gv21309400.1"/>
    <property type="gene ID" value="AET7Gv21309400"/>
</dbReference>
<evidence type="ECO:0000313" key="2">
    <source>
        <dbReference type="EnsemblPlants" id="AET7Gv21309400.1"/>
    </source>
</evidence>
<name>A0A453TAA7_AEGTS</name>
<reference evidence="2" key="4">
    <citation type="submission" date="2019-03" db="UniProtKB">
        <authorList>
            <consortium name="EnsemblPlants"/>
        </authorList>
    </citation>
    <scope>IDENTIFICATION</scope>
</reference>
<reference evidence="2" key="3">
    <citation type="journal article" date="2017" name="Nature">
        <title>Genome sequence of the progenitor of the wheat D genome Aegilops tauschii.</title>
        <authorList>
            <person name="Luo M.C."/>
            <person name="Gu Y.Q."/>
            <person name="Puiu D."/>
            <person name="Wang H."/>
            <person name="Twardziok S.O."/>
            <person name="Deal K.R."/>
            <person name="Huo N."/>
            <person name="Zhu T."/>
            <person name="Wang L."/>
            <person name="Wang Y."/>
            <person name="McGuire P.E."/>
            <person name="Liu S."/>
            <person name="Long H."/>
            <person name="Ramasamy R.K."/>
            <person name="Rodriguez J.C."/>
            <person name="Van S.L."/>
            <person name="Yuan L."/>
            <person name="Wang Z."/>
            <person name="Xia Z."/>
            <person name="Xiao L."/>
            <person name="Anderson O.D."/>
            <person name="Ouyang S."/>
            <person name="Liang Y."/>
            <person name="Zimin A.V."/>
            <person name="Pertea G."/>
            <person name="Qi P."/>
            <person name="Bennetzen J.L."/>
            <person name="Dai X."/>
            <person name="Dawson M.W."/>
            <person name="Muller H.G."/>
            <person name="Kugler K."/>
            <person name="Rivarola-Duarte L."/>
            <person name="Spannagl M."/>
            <person name="Mayer K.F.X."/>
            <person name="Lu F.H."/>
            <person name="Bevan M.W."/>
            <person name="Leroy P."/>
            <person name="Li P."/>
            <person name="You F.M."/>
            <person name="Sun Q."/>
            <person name="Liu Z."/>
            <person name="Lyons E."/>
            <person name="Wicker T."/>
            <person name="Salzberg S.L."/>
            <person name="Devos K.M."/>
            <person name="Dvorak J."/>
        </authorList>
    </citation>
    <scope>NUCLEOTIDE SEQUENCE [LARGE SCALE GENOMIC DNA]</scope>
    <source>
        <strain evidence="2">cv. AL8/78</strain>
    </source>
</reference>
<accession>A0A453TAA7</accession>
<reference evidence="3" key="2">
    <citation type="journal article" date="2017" name="Nat. Plants">
        <title>The Aegilops tauschii genome reveals multiple impacts of transposons.</title>
        <authorList>
            <person name="Zhao G."/>
            <person name="Zou C."/>
            <person name="Li K."/>
            <person name="Wang K."/>
            <person name="Li T."/>
            <person name="Gao L."/>
            <person name="Zhang X."/>
            <person name="Wang H."/>
            <person name="Yang Z."/>
            <person name="Liu X."/>
            <person name="Jiang W."/>
            <person name="Mao L."/>
            <person name="Kong X."/>
            <person name="Jiao Y."/>
            <person name="Jia J."/>
        </authorList>
    </citation>
    <scope>NUCLEOTIDE SEQUENCE [LARGE SCALE GENOMIC DNA]</scope>
    <source>
        <strain evidence="3">cv. AL8/78</strain>
    </source>
</reference>
<sequence length="77" mass="8654">MSNRRIISTHPSIPCHPFCRFPTHECSERSLHTRREKKERPEDSLPDSPGHCYLIFFTPSTSASTASSQAARVQALG</sequence>
<dbReference type="Proteomes" id="UP000015105">
    <property type="component" value="Chromosome 7D"/>
</dbReference>
<dbReference type="AlphaFoldDB" id="A0A453TAA7"/>